<dbReference type="PANTHER" id="PTHR32552:SF74">
    <property type="entry name" value="HYDROXAMATE SIDEROPHORE RECEPTOR FHUE"/>
    <property type="match status" value="1"/>
</dbReference>
<evidence type="ECO:0000256" key="10">
    <source>
        <dbReference type="ARBA" id="ARBA00023077"/>
    </source>
</evidence>
<reference evidence="19" key="1">
    <citation type="submission" date="2015-12" db="EMBL/GenBank/DDBJ databases">
        <title>FDA dAtabase for Regulatory Grade micrObial Sequences (FDA-ARGOS): Supporting development and validation of Infectious Disease Dx tests.</title>
        <authorList>
            <person name="Case J."/>
            <person name="Tallon L."/>
            <person name="Sadzewicz L."/>
            <person name="Sengamalay N."/>
            <person name="Ott S."/>
            <person name="Godinez A."/>
            <person name="Nagaraj S."/>
            <person name="Nadendla S."/>
            <person name="Sichtig H."/>
        </authorList>
    </citation>
    <scope>NUCLEOTIDE SEQUENCE [LARGE SCALE GENOMIC DNA]</scope>
    <source>
        <strain evidence="19">FDAARGOS_147</strain>
    </source>
</reference>
<dbReference type="RefSeq" id="WP_061070739.1">
    <property type="nucleotide sequence ID" value="NZ_CP014060.2"/>
</dbReference>
<evidence type="ECO:0000313" key="18">
    <source>
        <dbReference type="EMBL" id="AMG34626.1"/>
    </source>
</evidence>
<evidence type="ECO:0000256" key="3">
    <source>
        <dbReference type="ARBA" id="ARBA00022448"/>
    </source>
</evidence>
<dbReference type="GO" id="GO:0015344">
    <property type="term" value="F:siderophore uptake transmembrane transporter activity"/>
    <property type="evidence" value="ECO:0007669"/>
    <property type="project" value="TreeGrafter"/>
</dbReference>
<dbReference type="GO" id="GO:0038023">
    <property type="term" value="F:signaling receptor activity"/>
    <property type="evidence" value="ECO:0007669"/>
    <property type="project" value="InterPro"/>
</dbReference>
<evidence type="ECO:0000256" key="14">
    <source>
        <dbReference type="PROSITE-ProRule" id="PRU01360"/>
    </source>
</evidence>
<evidence type="ECO:0000256" key="15">
    <source>
        <dbReference type="PROSITE-ProRule" id="PRU10144"/>
    </source>
</evidence>
<dbReference type="PROSITE" id="PS52016">
    <property type="entry name" value="TONB_DEPENDENT_REC_3"/>
    <property type="match status" value="1"/>
</dbReference>
<dbReference type="FunFam" id="2.170.130.10:FF:000010">
    <property type="entry name" value="Ferripyoverdine receptor"/>
    <property type="match status" value="1"/>
</dbReference>
<evidence type="ECO:0000256" key="13">
    <source>
        <dbReference type="ARBA" id="ARBA00023237"/>
    </source>
</evidence>
<keyword evidence="6 14" id="KW-0812">Transmembrane</keyword>
<comment type="subcellular location">
    <subcellularLocation>
        <location evidence="1 14">Cell outer membrane</location>
        <topology evidence="1 14">Multi-pass membrane protein</topology>
    </subcellularLocation>
</comment>
<evidence type="ECO:0000256" key="12">
    <source>
        <dbReference type="ARBA" id="ARBA00023170"/>
    </source>
</evidence>
<dbReference type="EMBL" id="CP014060">
    <property type="protein sequence ID" value="AMG34626.1"/>
    <property type="molecule type" value="Genomic_DNA"/>
</dbReference>
<evidence type="ECO:0000256" key="11">
    <source>
        <dbReference type="ARBA" id="ARBA00023136"/>
    </source>
</evidence>
<dbReference type="InterPro" id="IPR039426">
    <property type="entry name" value="TonB-dep_rcpt-like"/>
</dbReference>
<dbReference type="InterPro" id="IPR011662">
    <property type="entry name" value="Secretin/TonB_short_N"/>
</dbReference>
<dbReference type="PANTHER" id="PTHR32552">
    <property type="entry name" value="FERRICHROME IRON RECEPTOR-RELATED"/>
    <property type="match status" value="1"/>
</dbReference>
<feature type="domain" description="Secretin/TonB short N-terminal" evidence="17">
    <location>
        <begin position="75"/>
        <end position="126"/>
    </location>
</feature>
<dbReference type="CDD" id="cd01347">
    <property type="entry name" value="ligand_gated_channel"/>
    <property type="match status" value="1"/>
</dbReference>
<dbReference type="PROSITE" id="PS01156">
    <property type="entry name" value="TONB_DEPENDENT_REC_2"/>
    <property type="match status" value="1"/>
</dbReference>
<dbReference type="InterPro" id="IPR000531">
    <property type="entry name" value="Beta-barrel_TonB"/>
</dbReference>
<keyword evidence="3 14" id="KW-0813">Transport</keyword>
<keyword evidence="4 14" id="KW-1134">Transmembrane beta strand</keyword>
<dbReference type="Gene3D" id="2.40.170.20">
    <property type="entry name" value="TonB-dependent receptor, beta-barrel domain"/>
    <property type="match status" value="1"/>
</dbReference>
<dbReference type="Gene3D" id="2.170.130.10">
    <property type="entry name" value="TonB-dependent receptor, plug domain"/>
    <property type="match status" value="1"/>
</dbReference>
<dbReference type="Pfam" id="PF07715">
    <property type="entry name" value="Plug"/>
    <property type="match status" value="1"/>
</dbReference>
<evidence type="ECO:0000313" key="19">
    <source>
        <dbReference type="Proteomes" id="UP000060602"/>
    </source>
</evidence>
<evidence type="ECO:0000256" key="8">
    <source>
        <dbReference type="ARBA" id="ARBA00023004"/>
    </source>
</evidence>
<keyword evidence="12 18" id="KW-0675">Receptor</keyword>
<dbReference type="SMART" id="SM00965">
    <property type="entry name" value="STN"/>
    <property type="match status" value="1"/>
</dbReference>
<evidence type="ECO:0000256" key="1">
    <source>
        <dbReference type="ARBA" id="ARBA00004571"/>
    </source>
</evidence>
<protein>
    <submittedName>
        <fullName evidence="18">TonB-dependent siderophore receptor</fullName>
    </submittedName>
</protein>
<evidence type="ECO:0000256" key="2">
    <source>
        <dbReference type="ARBA" id="ARBA00009810"/>
    </source>
</evidence>
<comment type="similarity">
    <text evidence="2 14 16">Belongs to the TonB-dependent receptor family.</text>
</comment>
<dbReference type="AlphaFoldDB" id="A0A120LGN5"/>
<keyword evidence="9" id="KW-0406">Ion transport</keyword>
<dbReference type="InterPro" id="IPR037066">
    <property type="entry name" value="Plug_dom_sf"/>
</dbReference>
<dbReference type="InterPro" id="IPR010105">
    <property type="entry name" value="TonB_sidphr_rcpt"/>
</dbReference>
<evidence type="ECO:0000256" key="7">
    <source>
        <dbReference type="ARBA" id="ARBA00022729"/>
    </source>
</evidence>
<proteinExistence type="inferred from homology"/>
<dbReference type="Pfam" id="PF00593">
    <property type="entry name" value="TonB_dep_Rec_b-barrel"/>
    <property type="match status" value="1"/>
</dbReference>
<keyword evidence="8" id="KW-0408">Iron</keyword>
<keyword evidence="5" id="KW-0410">Iron transport</keyword>
<evidence type="ECO:0000256" key="4">
    <source>
        <dbReference type="ARBA" id="ARBA00022452"/>
    </source>
</evidence>
<dbReference type="InterPro" id="IPR036942">
    <property type="entry name" value="Beta-barrel_TonB_sf"/>
</dbReference>
<evidence type="ECO:0000256" key="16">
    <source>
        <dbReference type="RuleBase" id="RU003357"/>
    </source>
</evidence>
<name>A0A120LGN5_ALCXX</name>
<dbReference type="Proteomes" id="UP000060602">
    <property type="component" value="Chromosome"/>
</dbReference>
<dbReference type="NCBIfam" id="TIGR01783">
    <property type="entry name" value="TonB-siderophor"/>
    <property type="match status" value="1"/>
</dbReference>
<accession>A0A120LGN5</accession>
<evidence type="ECO:0000259" key="17">
    <source>
        <dbReference type="SMART" id="SM00965"/>
    </source>
</evidence>
<gene>
    <name evidence="18" type="ORF">AL504_00215</name>
</gene>
<evidence type="ECO:0000256" key="9">
    <source>
        <dbReference type="ARBA" id="ARBA00023065"/>
    </source>
</evidence>
<dbReference type="InterPro" id="IPR012910">
    <property type="entry name" value="Plug_dom"/>
</dbReference>
<evidence type="ECO:0000256" key="6">
    <source>
        <dbReference type="ARBA" id="ARBA00022692"/>
    </source>
</evidence>
<dbReference type="Gene3D" id="3.55.50.30">
    <property type="match status" value="1"/>
</dbReference>
<keyword evidence="7" id="KW-0732">Signal</keyword>
<keyword evidence="10 16" id="KW-0798">TonB box</keyword>
<dbReference type="InterPro" id="IPR010917">
    <property type="entry name" value="TonB_rcpt_CS"/>
</dbReference>
<organism evidence="18 19">
    <name type="scientific">Alcaligenes xylosoxydans xylosoxydans</name>
    <name type="common">Achromobacter xylosoxidans</name>
    <dbReference type="NCBI Taxonomy" id="85698"/>
    <lineage>
        <taxon>Bacteria</taxon>
        <taxon>Pseudomonadati</taxon>
        <taxon>Pseudomonadota</taxon>
        <taxon>Betaproteobacteria</taxon>
        <taxon>Burkholderiales</taxon>
        <taxon>Alcaligenaceae</taxon>
        <taxon>Achromobacter</taxon>
    </lineage>
</organism>
<dbReference type="SUPFAM" id="SSF56935">
    <property type="entry name" value="Porins"/>
    <property type="match status" value="1"/>
</dbReference>
<dbReference type="GO" id="GO:0009279">
    <property type="term" value="C:cell outer membrane"/>
    <property type="evidence" value="ECO:0007669"/>
    <property type="project" value="UniProtKB-SubCell"/>
</dbReference>
<dbReference type="GO" id="GO:0015891">
    <property type="term" value="P:siderophore transport"/>
    <property type="evidence" value="ECO:0007669"/>
    <property type="project" value="InterPro"/>
</dbReference>
<evidence type="ECO:0000256" key="5">
    <source>
        <dbReference type="ARBA" id="ARBA00022496"/>
    </source>
</evidence>
<feature type="short sequence motif" description="TonB C-terminal box" evidence="15">
    <location>
        <begin position="809"/>
        <end position="826"/>
    </location>
</feature>
<keyword evidence="13 14" id="KW-0998">Cell outer membrane</keyword>
<sequence length="826" mass="89873">MTLARTPKTARPAPVPTVLRTALSGILCGAALAVWPGAAVWAQAAPAVQEAERGFAIAAGPLDQALNQFARASGVNVSFDASQAERAQTQGLNGRWTTAGGLAALLAGTGFEGVRQPSGGYAVRRAARGGAVTLDAVTVTGQEYRSMSEGTGSYTVPSVMIGKGDQRLRDIPQSVSVVTRQRLDEQNLTSVYDALENTTGVTLQQSPQGGKYIYSRGFEGSVIQYDGVPLERGFYGRASNYSGGTAMYDRVEVLRGAAGLLQGSGSPGGAVNLVRKRPLAEDRFMVETKAGSWDRYGLQVDGSGALNADGSLRGRALIERQDNHSFIDRVHLKNTTFYGTIEYDFTPYTQLNLGYSYEDLRGRPSISGLPRYSDGEDIDFKRSTSYGADWNRQQTSNQGFYADFTHAFNDDWRFKATGAYVQEKQYLKYTASSRAVNPATQMAMVSVARTVADLDASGMDANLTGKFRAFGRTHEVVVGANYAHTKIDTSYSYLTNYATFNAFQFNPGLPEPTTAALRASTDEVRLGTSRELGFYGATRLQLTDPLKLVLGGRFSRSNRIWTTDTTTAGVLANGQTVQANTHFTPYAGLILDLSPQWTTYVSYTDIFKPQSEVNAAGQSLKPIVGENYELGLKGELLDGRINTAFAIFRIDQSNRAQVDFSSSPTCADNYYCYTDAGKVRSQGFDAEINGEVTRGWNVYAGYTFNTTRYLKDVSSEGQAFAWHTPKHIFRLWSTYQLPGDLSAFTVGGGVNVQSGQSRQIGALTAKASGRAVWNAYAKYQINRNWAATLNLNNIFDKTYYSAIGNMVNGVHYGDPRNAMLTLRGTF</sequence>
<keyword evidence="11 14" id="KW-0472">Membrane</keyword>